<dbReference type="PANTHER" id="PTHR43177">
    <property type="entry name" value="PROTEIN NRFC"/>
    <property type="match status" value="1"/>
</dbReference>
<dbReference type="Pfam" id="PF13247">
    <property type="entry name" value="Fer4_11"/>
    <property type="match status" value="1"/>
</dbReference>
<dbReference type="Proteomes" id="UP000273778">
    <property type="component" value="Chromosome"/>
</dbReference>
<comment type="function">
    <text evidence="2">Electron transfer subunit of the terminal reductase during anaerobic growth on various sulfoxide and N-oxide compounds.</text>
</comment>
<dbReference type="AlphaFoldDB" id="A0A3N4E2S3"/>
<dbReference type="Gene3D" id="3.30.70.20">
    <property type="match status" value="2"/>
</dbReference>
<keyword evidence="6" id="KW-0677">Repeat</keyword>
<dbReference type="GO" id="GO:0051539">
    <property type="term" value="F:4 iron, 4 sulfur cluster binding"/>
    <property type="evidence" value="ECO:0007669"/>
    <property type="project" value="UniProtKB-KW"/>
</dbReference>
<keyword evidence="7" id="KW-0249">Electron transport</keyword>
<feature type="domain" description="4Fe-4S ferredoxin-type" evidence="10">
    <location>
        <begin position="7"/>
        <end position="38"/>
    </location>
</feature>
<dbReference type="SUPFAM" id="SSF54862">
    <property type="entry name" value="4Fe-4S ferredoxins"/>
    <property type="match status" value="1"/>
</dbReference>
<dbReference type="PROSITE" id="PS51379">
    <property type="entry name" value="4FE4S_FER_2"/>
    <property type="match status" value="2"/>
</dbReference>
<evidence type="ECO:0000256" key="8">
    <source>
        <dbReference type="ARBA" id="ARBA00023004"/>
    </source>
</evidence>
<reference evidence="14" key="2">
    <citation type="submission" date="2018-11" db="EMBL/GenBank/DDBJ databases">
        <title>Shewanella sp. R106.</title>
        <authorList>
            <person name="Hwang Y.J."/>
            <person name="Hwang C.Y."/>
        </authorList>
    </citation>
    <scope>NUCLEOTIDE SEQUENCE [LARGE SCALE GENOMIC DNA]</scope>
    <source>
        <strain evidence="14">R106</strain>
    </source>
</reference>
<evidence type="ECO:0000256" key="1">
    <source>
        <dbReference type="ARBA" id="ARBA00001966"/>
    </source>
</evidence>
<keyword evidence="5" id="KW-0479">Metal-binding</keyword>
<feature type="domain" description="4Fe-4S ferredoxin-type" evidence="10">
    <location>
        <begin position="94"/>
        <end position="123"/>
    </location>
</feature>
<evidence type="ECO:0000313" key="11">
    <source>
        <dbReference type="EMBL" id="AZG35463.1"/>
    </source>
</evidence>
<keyword evidence="13" id="KW-1185">Reference proteome</keyword>
<sequence>MADSFQLGFHFDSSKCSGCKACDIICKSKFDAKPTQNTRRVYEYVGGSVTENSDNTVSSSVFAYYVSIGCNHCSEPVCVKACPTGACHKQSSNGLVKIEASLCIGCGSCSRACPYDAPQMDPVRKVMTKCDGCEDEVSRGEKPRCVAGCPQRALDFGVMDELKAKYPNATRGDIAPLPDPSITTPSLLITRSRVGRGTGSTDGNIANITEV</sequence>
<dbReference type="PANTHER" id="PTHR43177:SF5">
    <property type="entry name" value="ANAEROBIC DIMETHYL SULFOXIDE REDUCTASE CHAIN B-RELATED"/>
    <property type="match status" value="1"/>
</dbReference>
<evidence type="ECO:0000313" key="12">
    <source>
        <dbReference type="EMBL" id="RPA31197.1"/>
    </source>
</evidence>
<evidence type="ECO:0000313" key="14">
    <source>
        <dbReference type="Proteomes" id="UP000278855"/>
    </source>
</evidence>
<dbReference type="OrthoDB" id="9779457at2"/>
<accession>A0A3N4E2S3</accession>
<reference evidence="11 13" key="1">
    <citation type="submission" date="2018-11" db="EMBL/GenBank/DDBJ databases">
        <title>Shewanella sp. M2.</title>
        <authorList>
            <person name="Hwang Y.J."/>
            <person name="Hwang C.Y."/>
        </authorList>
    </citation>
    <scope>NUCLEOTIDE SEQUENCE [LARGE SCALE GENOMIC DNA]</scope>
    <source>
        <strain evidence="11 13">M2</strain>
    </source>
</reference>
<proteinExistence type="predicted"/>
<organism evidence="12 14">
    <name type="scientific">Shewanella psychromarinicola</name>
    <dbReference type="NCBI Taxonomy" id="2487742"/>
    <lineage>
        <taxon>Bacteria</taxon>
        <taxon>Pseudomonadati</taxon>
        <taxon>Pseudomonadota</taxon>
        <taxon>Gammaproteobacteria</taxon>
        <taxon>Alteromonadales</taxon>
        <taxon>Shewanellaceae</taxon>
        <taxon>Shewanella</taxon>
    </lineage>
</organism>
<evidence type="ECO:0000313" key="13">
    <source>
        <dbReference type="Proteomes" id="UP000273778"/>
    </source>
</evidence>
<keyword evidence="4" id="KW-0004">4Fe-4S</keyword>
<dbReference type="InterPro" id="IPR017900">
    <property type="entry name" value="4Fe4S_Fe_S_CS"/>
</dbReference>
<keyword evidence="3" id="KW-0813">Transport</keyword>
<dbReference type="InterPro" id="IPR017896">
    <property type="entry name" value="4Fe4S_Fe-S-bd"/>
</dbReference>
<dbReference type="InterPro" id="IPR050954">
    <property type="entry name" value="ET_IronSulfur_Cluster-Binding"/>
</dbReference>
<dbReference type="RefSeq" id="WP_124013330.1">
    <property type="nucleotide sequence ID" value="NZ_CP034073.1"/>
</dbReference>
<name>A0A3N4E2S3_9GAMM</name>
<protein>
    <submittedName>
        <fullName evidence="12">Dimethylsulfoxide reductase subunit B</fullName>
    </submittedName>
</protein>
<evidence type="ECO:0000256" key="2">
    <source>
        <dbReference type="ARBA" id="ARBA00003584"/>
    </source>
</evidence>
<dbReference type="InterPro" id="IPR014297">
    <property type="entry name" value="DMSO_DmsB"/>
</dbReference>
<dbReference type="EMBL" id="RKKB01000006">
    <property type="protein sequence ID" value="RPA31197.1"/>
    <property type="molecule type" value="Genomic_DNA"/>
</dbReference>
<evidence type="ECO:0000256" key="7">
    <source>
        <dbReference type="ARBA" id="ARBA00022982"/>
    </source>
</evidence>
<dbReference type="NCBIfam" id="TIGR02951">
    <property type="entry name" value="DMSO_dmsB"/>
    <property type="match status" value="1"/>
</dbReference>
<evidence type="ECO:0000256" key="5">
    <source>
        <dbReference type="ARBA" id="ARBA00022723"/>
    </source>
</evidence>
<dbReference type="Proteomes" id="UP000278855">
    <property type="component" value="Unassembled WGS sequence"/>
</dbReference>
<reference evidence="12" key="3">
    <citation type="submission" date="2018-11" db="EMBL/GenBank/DDBJ databases">
        <authorList>
            <person name="Hwang Y.J."/>
            <person name="Hwang C.Y."/>
        </authorList>
    </citation>
    <scope>NUCLEOTIDE SEQUENCE</scope>
    <source>
        <strain evidence="12">R106</strain>
    </source>
</reference>
<evidence type="ECO:0000256" key="3">
    <source>
        <dbReference type="ARBA" id="ARBA00022448"/>
    </source>
</evidence>
<evidence type="ECO:0000256" key="4">
    <source>
        <dbReference type="ARBA" id="ARBA00022485"/>
    </source>
</evidence>
<comment type="cofactor">
    <cofactor evidence="1">
        <name>[4Fe-4S] cluster</name>
        <dbReference type="ChEBI" id="CHEBI:49883"/>
    </cofactor>
</comment>
<evidence type="ECO:0000256" key="6">
    <source>
        <dbReference type="ARBA" id="ARBA00022737"/>
    </source>
</evidence>
<evidence type="ECO:0000259" key="10">
    <source>
        <dbReference type="PROSITE" id="PS51379"/>
    </source>
</evidence>
<dbReference type="EMBL" id="CP034073">
    <property type="protein sequence ID" value="AZG35463.1"/>
    <property type="molecule type" value="Genomic_DNA"/>
</dbReference>
<dbReference type="CDD" id="cd16371">
    <property type="entry name" value="DMSOR_beta_like"/>
    <property type="match status" value="1"/>
</dbReference>
<keyword evidence="9" id="KW-0411">Iron-sulfur</keyword>
<dbReference type="KEGG" id="spsr:EGC80_11435"/>
<evidence type="ECO:0000256" key="9">
    <source>
        <dbReference type="ARBA" id="ARBA00023014"/>
    </source>
</evidence>
<dbReference type="GO" id="GO:0046872">
    <property type="term" value="F:metal ion binding"/>
    <property type="evidence" value="ECO:0007669"/>
    <property type="project" value="UniProtKB-KW"/>
</dbReference>
<dbReference type="PROSITE" id="PS00198">
    <property type="entry name" value="4FE4S_FER_1"/>
    <property type="match status" value="1"/>
</dbReference>
<keyword evidence="8" id="KW-0408">Iron</keyword>
<gene>
    <name evidence="12" type="primary">dmsB</name>
    <name evidence="12" type="ORF">EGC77_14680</name>
    <name evidence="11" type="ORF">EGC80_11435</name>
</gene>